<dbReference type="STRING" id="1400863.BN873_460025"/>
<dbReference type="CDD" id="cd01949">
    <property type="entry name" value="GGDEF"/>
    <property type="match status" value="1"/>
</dbReference>
<dbReference type="PROSITE" id="PS50885">
    <property type="entry name" value="HAMP"/>
    <property type="match status" value="1"/>
</dbReference>
<dbReference type="NCBIfam" id="TIGR00254">
    <property type="entry name" value="GGDEF"/>
    <property type="match status" value="1"/>
</dbReference>
<dbReference type="PANTHER" id="PTHR45138">
    <property type="entry name" value="REGULATORY COMPONENTS OF SENSORY TRANSDUCTION SYSTEM"/>
    <property type="match status" value="1"/>
</dbReference>
<evidence type="ECO:0000259" key="3">
    <source>
        <dbReference type="PROSITE" id="PS50885"/>
    </source>
</evidence>
<evidence type="ECO:0000256" key="1">
    <source>
        <dbReference type="ARBA" id="ARBA00012528"/>
    </source>
</evidence>
<sequence length="302" mass="34223">MTSCSELVSFVNEEDQRYLADAACRIEKLLISRTAMPLRPEGLSPDLQAFAEKFDHLLEAMEALRRFAIALGNGDLSHEPPKRLHLLDSLKQLQANLRHLTWQTLEVAAGNFDQQVDFLGEFSAAFNKMVEGLREKRTAEEQMRHLSLHDALTGLYNRTFFNEEIERLRLSPDYPVSFLIADLDDLKPVNDTYGHQVGDLLIQTAARLLEHGVRGEDSVVRVGGDEFTIILYGTDRTTANAVLDRIRTALHAYNRRNESLSIHMSLGTATAQDDADLEDALRRADEAMYQDKVQRKEKLRNG</sequence>
<dbReference type="EMBL" id="CBTJ020000054">
    <property type="protein sequence ID" value="CDI03221.1"/>
    <property type="molecule type" value="Genomic_DNA"/>
</dbReference>
<dbReference type="InterPro" id="IPR003660">
    <property type="entry name" value="HAMP_dom"/>
</dbReference>
<name>W6M5R4_9GAMM</name>
<dbReference type="InterPro" id="IPR000160">
    <property type="entry name" value="GGDEF_dom"/>
</dbReference>
<dbReference type="InterPro" id="IPR050469">
    <property type="entry name" value="Diguanylate_Cyclase"/>
</dbReference>
<evidence type="ECO:0000259" key="4">
    <source>
        <dbReference type="PROSITE" id="PS50887"/>
    </source>
</evidence>
<evidence type="ECO:0000313" key="6">
    <source>
        <dbReference type="Proteomes" id="UP000035760"/>
    </source>
</evidence>
<organism evidence="5 6">
    <name type="scientific">Candidatus Competibacter denitrificans Run_A_D11</name>
    <dbReference type="NCBI Taxonomy" id="1400863"/>
    <lineage>
        <taxon>Bacteria</taxon>
        <taxon>Pseudomonadati</taxon>
        <taxon>Pseudomonadota</taxon>
        <taxon>Gammaproteobacteria</taxon>
        <taxon>Candidatus Competibacteraceae</taxon>
        <taxon>Candidatus Competibacter</taxon>
    </lineage>
</organism>
<dbReference type="Gene3D" id="3.30.70.270">
    <property type="match status" value="1"/>
</dbReference>
<dbReference type="GO" id="GO:0043709">
    <property type="term" value="P:cell adhesion involved in single-species biofilm formation"/>
    <property type="evidence" value="ECO:0007669"/>
    <property type="project" value="TreeGrafter"/>
</dbReference>
<dbReference type="GO" id="GO:0007165">
    <property type="term" value="P:signal transduction"/>
    <property type="evidence" value="ECO:0007669"/>
    <property type="project" value="InterPro"/>
</dbReference>
<dbReference type="GO" id="GO:1902201">
    <property type="term" value="P:negative regulation of bacterial-type flagellum-dependent cell motility"/>
    <property type="evidence" value="ECO:0007669"/>
    <property type="project" value="TreeGrafter"/>
</dbReference>
<proteinExistence type="predicted"/>
<dbReference type="InterPro" id="IPR043128">
    <property type="entry name" value="Rev_trsase/Diguanyl_cyclase"/>
</dbReference>
<keyword evidence="6" id="KW-1185">Reference proteome</keyword>
<reference evidence="5" key="2">
    <citation type="submission" date="2014-03" db="EMBL/GenBank/DDBJ databases">
        <title>Candidatus Competibacter-lineage genomes retrieved from metagenomes reveal functional metabolic diversity.</title>
        <authorList>
            <person name="McIlroy S.J."/>
            <person name="Albertsen M."/>
            <person name="Andresen E.K."/>
            <person name="Saunders A.M."/>
            <person name="Kristiansen R."/>
            <person name="Stokholm-Bjerregaard M."/>
            <person name="Nielsen K.L."/>
            <person name="Nielsen P.H."/>
        </authorList>
    </citation>
    <scope>NUCLEOTIDE SEQUENCE</scope>
    <source>
        <strain evidence="5">Run_A_D11</strain>
    </source>
</reference>
<dbReference type="PROSITE" id="PS50887">
    <property type="entry name" value="GGDEF"/>
    <property type="match status" value="1"/>
</dbReference>
<accession>W6M5R4</accession>
<evidence type="ECO:0000313" key="5">
    <source>
        <dbReference type="EMBL" id="CDI03221.1"/>
    </source>
</evidence>
<dbReference type="CDD" id="cd06225">
    <property type="entry name" value="HAMP"/>
    <property type="match status" value="1"/>
</dbReference>
<gene>
    <name evidence="5" type="ORF">BN873_460025</name>
</gene>
<dbReference type="SUPFAM" id="SSF55073">
    <property type="entry name" value="Nucleotide cyclase"/>
    <property type="match status" value="1"/>
</dbReference>
<protein>
    <recommendedName>
        <fullName evidence="1">diguanylate cyclase</fullName>
        <ecNumber evidence="1">2.7.7.65</ecNumber>
    </recommendedName>
</protein>
<dbReference type="SMART" id="SM00267">
    <property type="entry name" value="GGDEF"/>
    <property type="match status" value="1"/>
</dbReference>
<dbReference type="InterPro" id="IPR029787">
    <property type="entry name" value="Nucleotide_cyclase"/>
</dbReference>
<dbReference type="AlphaFoldDB" id="W6M5R4"/>
<dbReference type="OrthoDB" id="6395678at2"/>
<dbReference type="GO" id="GO:0052621">
    <property type="term" value="F:diguanylate cyclase activity"/>
    <property type="evidence" value="ECO:0007669"/>
    <property type="project" value="UniProtKB-EC"/>
</dbReference>
<dbReference type="PANTHER" id="PTHR45138:SF9">
    <property type="entry name" value="DIGUANYLATE CYCLASE DGCM-RELATED"/>
    <property type="match status" value="1"/>
</dbReference>
<dbReference type="EC" id="2.7.7.65" evidence="1"/>
<dbReference type="GO" id="GO:0005886">
    <property type="term" value="C:plasma membrane"/>
    <property type="evidence" value="ECO:0007669"/>
    <property type="project" value="TreeGrafter"/>
</dbReference>
<dbReference type="Proteomes" id="UP000035760">
    <property type="component" value="Unassembled WGS sequence"/>
</dbReference>
<comment type="caution">
    <text evidence="5">The sequence shown here is derived from an EMBL/GenBank/DDBJ whole genome shotgun (WGS) entry which is preliminary data.</text>
</comment>
<comment type="catalytic activity">
    <reaction evidence="2">
        <text>2 GTP = 3',3'-c-di-GMP + 2 diphosphate</text>
        <dbReference type="Rhea" id="RHEA:24898"/>
        <dbReference type="ChEBI" id="CHEBI:33019"/>
        <dbReference type="ChEBI" id="CHEBI:37565"/>
        <dbReference type="ChEBI" id="CHEBI:58805"/>
        <dbReference type="EC" id="2.7.7.65"/>
    </reaction>
</comment>
<evidence type="ECO:0000256" key="2">
    <source>
        <dbReference type="ARBA" id="ARBA00034247"/>
    </source>
</evidence>
<feature type="domain" description="HAMP" evidence="3">
    <location>
        <begin position="91"/>
        <end position="138"/>
    </location>
</feature>
<dbReference type="Pfam" id="PF00990">
    <property type="entry name" value="GGDEF"/>
    <property type="match status" value="1"/>
</dbReference>
<reference evidence="5" key="1">
    <citation type="submission" date="2013-07" db="EMBL/GenBank/DDBJ databases">
        <authorList>
            <person name="McIlroy S."/>
        </authorList>
    </citation>
    <scope>NUCLEOTIDE SEQUENCE [LARGE SCALE GENOMIC DNA]</scope>
    <source>
        <strain evidence="5">Run_A_D11</strain>
    </source>
</reference>
<feature type="domain" description="GGDEF" evidence="4">
    <location>
        <begin position="174"/>
        <end position="302"/>
    </location>
</feature>